<evidence type="ECO:0000313" key="6">
    <source>
        <dbReference type="Proteomes" id="UP001596496"/>
    </source>
</evidence>
<dbReference type="PANTHER" id="PTHR48078:SF7">
    <property type="entry name" value="BLL6502 PROTEIN"/>
    <property type="match status" value="1"/>
</dbReference>
<evidence type="ECO:0000313" key="5">
    <source>
        <dbReference type="EMBL" id="MFC7386274.1"/>
    </source>
</evidence>
<feature type="domain" description="Tryptophan synthase beta chain-like PALP" evidence="4">
    <location>
        <begin position="24"/>
        <end position="310"/>
    </location>
</feature>
<evidence type="ECO:0000256" key="2">
    <source>
        <dbReference type="ARBA" id="ARBA00022898"/>
    </source>
</evidence>
<evidence type="ECO:0000259" key="4">
    <source>
        <dbReference type="Pfam" id="PF00291"/>
    </source>
</evidence>
<protein>
    <submittedName>
        <fullName evidence="5">Threonine/serine dehydratase</fullName>
    </submittedName>
</protein>
<evidence type="ECO:0000256" key="3">
    <source>
        <dbReference type="ARBA" id="ARBA00023239"/>
    </source>
</evidence>
<name>A0ABW2PA78_9ACTN</name>
<dbReference type="RefSeq" id="WP_380830047.1">
    <property type="nucleotide sequence ID" value="NZ_JBHTCG010000025.1"/>
</dbReference>
<dbReference type="SUPFAM" id="SSF53686">
    <property type="entry name" value="Tryptophan synthase beta subunit-like PLP-dependent enzymes"/>
    <property type="match status" value="1"/>
</dbReference>
<keyword evidence="6" id="KW-1185">Reference proteome</keyword>
<dbReference type="Pfam" id="PF00291">
    <property type="entry name" value="PALP"/>
    <property type="match status" value="1"/>
</dbReference>
<keyword evidence="2" id="KW-0663">Pyridoxal phosphate</keyword>
<evidence type="ECO:0000256" key="1">
    <source>
        <dbReference type="ARBA" id="ARBA00001933"/>
    </source>
</evidence>
<sequence>MPIVSCPPAPPSFTDVLRAARVIAPHLPPTPMWSYPVLDAHVGAEIHVKHENAQPTGAFKVRGGLNLLAHLPAGAEKAGVLTYSTGNHAQSIAYAARISGVPCTVVMPENPNPAKVAAVEALGAAVEIRGATMVETGAYARALAEERGDRLISPAGDPDLIAGVGTLYLEMFTRQPDLDAVFVPVGSGTGAAAACLVARAVAPRCRVIAVQSSLAPAAHDAWRSGEPAGRPVQTVAEGLATGSSFALPQQLMRGLDDFLLVHDDDLRAAQRLLLTKAHTLAELAGAAALAGLLAVGERFTGRKVAVVCTGANASPAELRRLLADD</sequence>
<dbReference type="PANTHER" id="PTHR48078">
    <property type="entry name" value="THREONINE DEHYDRATASE, MITOCHONDRIAL-RELATED"/>
    <property type="match status" value="1"/>
</dbReference>
<dbReference type="InterPro" id="IPR050147">
    <property type="entry name" value="Ser/Thr_Dehydratase"/>
</dbReference>
<comment type="cofactor">
    <cofactor evidence="1">
        <name>pyridoxal 5'-phosphate</name>
        <dbReference type="ChEBI" id="CHEBI:597326"/>
    </cofactor>
</comment>
<keyword evidence="3" id="KW-0456">Lyase</keyword>
<dbReference type="Proteomes" id="UP001596496">
    <property type="component" value="Unassembled WGS sequence"/>
</dbReference>
<reference evidence="6" key="1">
    <citation type="journal article" date="2019" name="Int. J. Syst. Evol. Microbiol.">
        <title>The Global Catalogue of Microorganisms (GCM) 10K type strain sequencing project: providing services to taxonomists for standard genome sequencing and annotation.</title>
        <authorList>
            <consortium name="The Broad Institute Genomics Platform"/>
            <consortium name="The Broad Institute Genome Sequencing Center for Infectious Disease"/>
            <person name="Wu L."/>
            <person name="Ma J."/>
        </authorList>
    </citation>
    <scope>NUCLEOTIDE SEQUENCE [LARGE SCALE GENOMIC DNA]</scope>
    <source>
        <strain evidence="6">CECT 7649</strain>
    </source>
</reference>
<dbReference type="Gene3D" id="3.40.50.1100">
    <property type="match status" value="2"/>
</dbReference>
<proteinExistence type="predicted"/>
<gene>
    <name evidence="5" type="ORF">ACFQSB_28980</name>
</gene>
<dbReference type="InterPro" id="IPR036052">
    <property type="entry name" value="TrpB-like_PALP_sf"/>
</dbReference>
<dbReference type="EMBL" id="JBHTCG010000025">
    <property type="protein sequence ID" value="MFC7386274.1"/>
    <property type="molecule type" value="Genomic_DNA"/>
</dbReference>
<accession>A0ABW2PA78</accession>
<comment type="caution">
    <text evidence="5">The sequence shown here is derived from an EMBL/GenBank/DDBJ whole genome shotgun (WGS) entry which is preliminary data.</text>
</comment>
<organism evidence="5 6">
    <name type="scientific">Sphaerisporangium rhizosphaerae</name>
    <dbReference type="NCBI Taxonomy" id="2269375"/>
    <lineage>
        <taxon>Bacteria</taxon>
        <taxon>Bacillati</taxon>
        <taxon>Actinomycetota</taxon>
        <taxon>Actinomycetes</taxon>
        <taxon>Streptosporangiales</taxon>
        <taxon>Streptosporangiaceae</taxon>
        <taxon>Sphaerisporangium</taxon>
    </lineage>
</organism>
<dbReference type="InterPro" id="IPR001926">
    <property type="entry name" value="TrpB-like_PALP"/>
</dbReference>